<feature type="transmembrane region" description="Helical" evidence="1">
    <location>
        <begin position="155"/>
        <end position="174"/>
    </location>
</feature>
<protein>
    <submittedName>
        <fullName evidence="2">DUF998 domain-containing protein</fullName>
    </submittedName>
</protein>
<feature type="transmembrane region" description="Helical" evidence="1">
    <location>
        <begin position="7"/>
        <end position="30"/>
    </location>
</feature>
<evidence type="ECO:0000256" key="1">
    <source>
        <dbReference type="SAM" id="Phobius"/>
    </source>
</evidence>
<proteinExistence type="predicted"/>
<dbReference type="Proteomes" id="UP000673375">
    <property type="component" value="Unassembled WGS sequence"/>
</dbReference>
<keyword evidence="1" id="KW-1133">Transmembrane helix</keyword>
<dbReference type="RefSeq" id="WP_209558148.1">
    <property type="nucleotide sequence ID" value="NZ_JAEDXU010000007.1"/>
</dbReference>
<comment type="caution">
    <text evidence="2">The sequence shown here is derived from an EMBL/GenBank/DDBJ whole genome shotgun (WGS) entry which is preliminary data.</text>
</comment>
<organism evidence="2 3">
    <name type="scientific">Enterococcus larvae</name>
    <dbReference type="NCBI Taxonomy" id="2794352"/>
    <lineage>
        <taxon>Bacteria</taxon>
        <taxon>Bacillati</taxon>
        <taxon>Bacillota</taxon>
        <taxon>Bacilli</taxon>
        <taxon>Lactobacillales</taxon>
        <taxon>Enterococcaceae</taxon>
        <taxon>Enterococcus</taxon>
    </lineage>
</organism>
<accession>A0ABS4CLL7</accession>
<dbReference type="Pfam" id="PF06197">
    <property type="entry name" value="DUF998"/>
    <property type="match status" value="1"/>
</dbReference>
<keyword evidence="1" id="KW-0812">Transmembrane</keyword>
<dbReference type="EMBL" id="JAEDXU010000007">
    <property type="protein sequence ID" value="MBP1047368.1"/>
    <property type="molecule type" value="Genomic_DNA"/>
</dbReference>
<evidence type="ECO:0000313" key="3">
    <source>
        <dbReference type="Proteomes" id="UP000673375"/>
    </source>
</evidence>
<feature type="transmembrane region" description="Helical" evidence="1">
    <location>
        <begin position="186"/>
        <end position="206"/>
    </location>
</feature>
<gene>
    <name evidence="2" type="ORF">I6N96_13875</name>
</gene>
<feature type="transmembrane region" description="Helical" evidence="1">
    <location>
        <begin position="85"/>
        <end position="107"/>
    </location>
</feature>
<keyword evidence="1" id="KW-0472">Membrane</keyword>
<dbReference type="InterPro" id="IPR009339">
    <property type="entry name" value="DUF998"/>
</dbReference>
<keyword evidence="3" id="KW-1185">Reference proteome</keyword>
<feature type="transmembrane region" description="Helical" evidence="1">
    <location>
        <begin position="119"/>
        <end position="143"/>
    </location>
</feature>
<reference evidence="2 3" key="1">
    <citation type="submission" date="2020-12" db="EMBL/GenBank/DDBJ databases">
        <title>Vagococcus allomyrinae sp. nov. and Enterococcus lavae sp. nov., isolated from the larvae of Allomyrina dichotoma.</title>
        <authorList>
            <person name="Lee S.D."/>
        </authorList>
    </citation>
    <scope>NUCLEOTIDE SEQUENCE [LARGE SCALE GENOMIC DNA]</scope>
    <source>
        <strain evidence="2 3">BWM-S5</strain>
    </source>
</reference>
<evidence type="ECO:0000313" key="2">
    <source>
        <dbReference type="EMBL" id="MBP1047368.1"/>
    </source>
</evidence>
<name>A0ABS4CLL7_9ENTE</name>
<sequence length="216" mass="24603">MNKWKKYGFYFLLMGVFSDFLTPYVLGIFYPKLNQMTAVMSLFGDVGSPVRQAFLIWSVVAGMLYVLSLPAIYQTFKDISQPLACSTAFAIGAYGIGDCIFTGVFSVDTEQAQWTFSTWVHNIGSGIGYTGFLTFPLFLFLLYRKQGNPSQSRKYLWLWFISLFFAGIYGLTRIPQINDLPLLSQIGLWQRISFLFNYLPIVLFAVEQIKRNDVGT</sequence>
<feature type="transmembrane region" description="Helical" evidence="1">
    <location>
        <begin position="50"/>
        <end position="73"/>
    </location>
</feature>